<comment type="caution">
    <text evidence="2">The sequence shown here is derived from an EMBL/GenBank/DDBJ whole genome shotgun (WGS) entry which is preliminary data.</text>
</comment>
<dbReference type="CDD" id="cd18085">
    <property type="entry name" value="TM1570-like"/>
    <property type="match status" value="1"/>
</dbReference>
<evidence type="ECO:0000313" key="2">
    <source>
        <dbReference type="EMBL" id="MBM3223127.1"/>
    </source>
</evidence>
<dbReference type="Proteomes" id="UP000712673">
    <property type="component" value="Unassembled WGS sequence"/>
</dbReference>
<protein>
    <submittedName>
        <fullName evidence="2">RNA methyltransferase</fullName>
    </submittedName>
</protein>
<dbReference type="GO" id="GO:0008168">
    <property type="term" value="F:methyltransferase activity"/>
    <property type="evidence" value="ECO:0007669"/>
    <property type="project" value="UniProtKB-KW"/>
</dbReference>
<dbReference type="Gene3D" id="3.40.1280.10">
    <property type="match status" value="1"/>
</dbReference>
<dbReference type="AlphaFoldDB" id="A0A937VY90"/>
<keyword evidence="2" id="KW-0808">Transferase</keyword>
<reference evidence="2" key="1">
    <citation type="submission" date="2019-03" db="EMBL/GenBank/DDBJ databases">
        <title>Lake Tanganyika Metagenome-Assembled Genomes (MAGs).</title>
        <authorList>
            <person name="Tran P."/>
        </authorList>
    </citation>
    <scope>NUCLEOTIDE SEQUENCE</scope>
    <source>
        <strain evidence="2">K_DeepCast_65m_m2_066</strain>
    </source>
</reference>
<keyword evidence="2" id="KW-0489">Methyltransferase</keyword>
<feature type="domain" description="tRNA (guanine-N(1)-)-methyltransferase C-terminal" evidence="1">
    <location>
        <begin position="4"/>
        <end position="184"/>
    </location>
</feature>
<accession>A0A937VY90</accession>
<dbReference type="Pfam" id="PF09936">
    <property type="entry name" value="Methyltrn_RNA_4"/>
    <property type="match status" value="1"/>
</dbReference>
<gene>
    <name evidence="2" type="ORF">FJZ47_04895</name>
</gene>
<organism evidence="2 3">
    <name type="scientific">Tectimicrobiota bacterium</name>
    <dbReference type="NCBI Taxonomy" id="2528274"/>
    <lineage>
        <taxon>Bacteria</taxon>
        <taxon>Pseudomonadati</taxon>
        <taxon>Nitrospinota/Tectimicrobiota group</taxon>
        <taxon>Candidatus Tectimicrobiota</taxon>
    </lineage>
</organism>
<sequence length="208" mass="23186">MPRVFVALLHFPVYNKTREVVATSLTTLNLHDLARLTATYGSPGLYIVTPLHRQRTLAQQMIAHWTQGYGATYNPTRAEALHSIHVVEHLEAVEDAIWQQCGTAPKLIATDARWFPQCIAYPALRQIIWHEHEAFLLLLGTGWGIAEEVMQRCTYILAPIYGLTSYNHLPVRVAAGIMLDRLLGPSEAVAEQAMLPAAHTEGTKPCIL</sequence>
<dbReference type="InterPro" id="IPR019230">
    <property type="entry name" value="RNA_MeTrfase_C_dom"/>
</dbReference>
<evidence type="ECO:0000259" key="1">
    <source>
        <dbReference type="Pfam" id="PF09936"/>
    </source>
</evidence>
<proteinExistence type="predicted"/>
<dbReference type="EMBL" id="VGLS01000098">
    <property type="protein sequence ID" value="MBM3223127.1"/>
    <property type="molecule type" value="Genomic_DNA"/>
</dbReference>
<dbReference type="GO" id="GO:0032259">
    <property type="term" value="P:methylation"/>
    <property type="evidence" value="ECO:0007669"/>
    <property type="project" value="UniProtKB-KW"/>
</dbReference>
<dbReference type="InterPro" id="IPR029026">
    <property type="entry name" value="tRNA_m1G_MTases_N"/>
</dbReference>
<name>A0A937VY90_UNCTE</name>
<evidence type="ECO:0000313" key="3">
    <source>
        <dbReference type="Proteomes" id="UP000712673"/>
    </source>
</evidence>